<dbReference type="EMBL" id="HG518322">
    <property type="protein sequence ID" value="CDI08672.1"/>
    <property type="molecule type" value="Genomic_DNA"/>
</dbReference>
<evidence type="ECO:0000313" key="1">
    <source>
        <dbReference type="EMBL" id="CDI08672.1"/>
    </source>
</evidence>
<dbReference type="Proteomes" id="UP000016944">
    <property type="component" value="Chromosome I"/>
</dbReference>
<name>U4PXR2_9HYPH</name>
<accession>U4PXR2</accession>
<reference evidence="1 2" key="1">
    <citation type="journal article" date="2013" name="Genome Announc.">
        <title>Complete Genome Sequence of the Sesbania Symbiont and Rice Growth-Promoting Endophyte Rhizobium sp. Strain IRBG74.</title>
        <authorList>
            <person name="Crook M.B."/>
            <person name="Mitra S."/>
            <person name="Ane J.M."/>
            <person name="Sadowsky M.J."/>
            <person name="Gyaneshwar P."/>
        </authorList>
    </citation>
    <scope>NUCLEOTIDE SEQUENCE [LARGE SCALE GENOMIC DNA]</scope>
    <source>
        <strain evidence="1 2">IRBG74</strain>
    </source>
</reference>
<dbReference type="KEGG" id="rir:BN877_I1775"/>
<evidence type="ECO:0000313" key="2">
    <source>
        <dbReference type="Proteomes" id="UP000016944"/>
    </source>
</evidence>
<dbReference type="AlphaFoldDB" id="U4PXR2"/>
<gene>
    <name evidence="1" type="ORF">BN877_I1775</name>
</gene>
<dbReference type="HOGENOM" id="CLU_2143843_0_0_5"/>
<protein>
    <submittedName>
        <fullName evidence="1">Uncharacterized protein</fullName>
    </submittedName>
</protein>
<proteinExistence type="predicted"/>
<organism evidence="1 2">
    <name type="scientific">Agrobacterium pusense</name>
    <dbReference type="NCBI Taxonomy" id="648995"/>
    <lineage>
        <taxon>Bacteria</taxon>
        <taxon>Pseudomonadati</taxon>
        <taxon>Pseudomonadota</taxon>
        <taxon>Alphaproteobacteria</taxon>
        <taxon>Hyphomicrobiales</taxon>
        <taxon>Rhizobiaceae</taxon>
        <taxon>Rhizobium/Agrobacterium group</taxon>
        <taxon>Agrobacterium</taxon>
    </lineage>
</organism>
<sequence>MNWQTPSGLRGLAHFAEHRGSRPFYFNRAIQQDWRRLDATIDRPRHEVRRFKETQHSTGAARPLARKIHTNDVSSRWGYILVNHHDIARKISLELQRSIKNSIREQPMLVGC</sequence>